<dbReference type="Pfam" id="PF21981">
    <property type="entry name" value="RecX_HTH3"/>
    <property type="match status" value="2"/>
</dbReference>
<dbReference type="PANTHER" id="PTHR33602:SF1">
    <property type="entry name" value="REGULATORY PROTEIN RECX FAMILY PROTEIN"/>
    <property type="match status" value="1"/>
</dbReference>
<protein>
    <recommendedName>
        <fullName evidence="3 5">Regulatory protein RecX</fullName>
    </recommendedName>
</protein>
<evidence type="ECO:0000256" key="1">
    <source>
        <dbReference type="ARBA" id="ARBA00004496"/>
    </source>
</evidence>
<feature type="domain" description="RecX third three-helical" evidence="7">
    <location>
        <begin position="212"/>
        <end position="260"/>
    </location>
</feature>
<evidence type="ECO:0000313" key="10">
    <source>
        <dbReference type="Proteomes" id="UP001597506"/>
    </source>
</evidence>
<dbReference type="Pfam" id="PF21982">
    <property type="entry name" value="RecX_HTH1"/>
    <property type="match status" value="1"/>
</dbReference>
<evidence type="ECO:0000256" key="4">
    <source>
        <dbReference type="ARBA" id="ARBA00022490"/>
    </source>
</evidence>
<dbReference type="InterPro" id="IPR003783">
    <property type="entry name" value="Regulatory_RecX"/>
</dbReference>
<feature type="domain" description="RecX third three-helical" evidence="7">
    <location>
        <begin position="161"/>
        <end position="197"/>
    </location>
</feature>
<accession>A0ABW5RPB0</accession>
<dbReference type="InterPro" id="IPR036388">
    <property type="entry name" value="WH-like_DNA-bd_sf"/>
</dbReference>
<dbReference type="HAMAP" id="MF_01114">
    <property type="entry name" value="RecX"/>
    <property type="match status" value="1"/>
</dbReference>
<dbReference type="Gene3D" id="1.10.10.10">
    <property type="entry name" value="Winged helix-like DNA-binding domain superfamily/Winged helix DNA-binding domain"/>
    <property type="match status" value="4"/>
</dbReference>
<organism evidence="9 10">
    <name type="scientific">Bacillus seohaeanensis</name>
    <dbReference type="NCBI Taxonomy" id="284580"/>
    <lineage>
        <taxon>Bacteria</taxon>
        <taxon>Bacillati</taxon>
        <taxon>Bacillota</taxon>
        <taxon>Bacilli</taxon>
        <taxon>Bacillales</taxon>
        <taxon>Bacillaceae</taxon>
        <taxon>Bacillus</taxon>
    </lineage>
</organism>
<gene>
    <name evidence="5 9" type="primary">recX</name>
    <name evidence="9" type="ORF">ACFSUL_05230</name>
</gene>
<evidence type="ECO:0000256" key="5">
    <source>
        <dbReference type="HAMAP-Rule" id="MF_01114"/>
    </source>
</evidence>
<feature type="domain" description="RecX second three-helical" evidence="6">
    <location>
        <begin position="108"/>
        <end position="149"/>
    </location>
</feature>
<keyword evidence="4 5" id="KW-0963">Cytoplasm</keyword>
<comment type="function">
    <text evidence="5">Modulates RecA activity.</text>
</comment>
<evidence type="ECO:0000256" key="3">
    <source>
        <dbReference type="ARBA" id="ARBA00018111"/>
    </source>
</evidence>
<reference evidence="10" key="1">
    <citation type="journal article" date="2019" name="Int. J. Syst. Evol. Microbiol.">
        <title>The Global Catalogue of Microorganisms (GCM) 10K type strain sequencing project: providing services to taxonomists for standard genome sequencing and annotation.</title>
        <authorList>
            <consortium name="The Broad Institute Genomics Platform"/>
            <consortium name="The Broad Institute Genome Sequencing Center for Infectious Disease"/>
            <person name="Wu L."/>
            <person name="Ma J."/>
        </authorList>
    </citation>
    <scope>NUCLEOTIDE SEQUENCE [LARGE SCALE GENOMIC DNA]</scope>
    <source>
        <strain evidence="10">KCTC 3913</strain>
    </source>
</reference>
<dbReference type="EMBL" id="JBHUMF010000012">
    <property type="protein sequence ID" value="MFD2680151.1"/>
    <property type="molecule type" value="Genomic_DNA"/>
</dbReference>
<dbReference type="NCBIfam" id="NF010733">
    <property type="entry name" value="PRK14135.1"/>
    <property type="match status" value="1"/>
</dbReference>
<proteinExistence type="inferred from homology"/>
<comment type="similarity">
    <text evidence="2 5">Belongs to the RecX family.</text>
</comment>
<dbReference type="PANTHER" id="PTHR33602">
    <property type="entry name" value="REGULATORY PROTEIN RECX FAMILY PROTEIN"/>
    <property type="match status" value="1"/>
</dbReference>
<comment type="caution">
    <text evidence="9">The sequence shown here is derived from an EMBL/GenBank/DDBJ whole genome shotgun (WGS) entry which is preliminary data.</text>
</comment>
<keyword evidence="10" id="KW-1185">Reference proteome</keyword>
<dbReference type="Proteomes" id="UP001597506">
    <property type="component" value="Unassembled WGS sequence"/>
</dbReference>
<dbReference type="RefSeq" id="WP_377933348.1">
    <property type="nucleotide sequence ID" value="NZ_JBHUMF010000012.1"/>
</dbReference>
<dbReference type="InterPro" id="IPR053924">
    <property type="entry name" value="RecX_HTH_2nd"/>
</dbReference>
<evidence type="ECO:0000259" key="7">
    <source>
        <dbReference type="Pfam" id="PF21981"/>
    </source>
</evidence>
<name>A0ABW5RPB0_9BACI</name>
<dbReference type="Pfam" id="PF02631">
    <property type="entry name" value="RecX_HTH2"/>
    <property type="match status" value="1"/>
</dbReference>
<dbReference type="InterPro" id="IPR053925">
    <property type="entry name" value="RecX_HTH_3rd"/>
</dbReference>
<evidence type="ECO:0000259" key="6">
    <source>
        <dbReference type="Pfam" id="PF02631"/>
    </source>
</evidence>
<evidence type="ECO:0000259" key="8">
    <source>
        <dbReference type="Pfam" id="PF21982"/>
    </source>
</evidence>
<sequence>MGEITKITKQVKNDERYNIFMDGKYAFSVDESVLAQFQLRKGLELDELMMSELQYKDEAKKAFNKALHFLSYRMRTEKEIRNHLKEAELDDSLIQEVIHKLSEYKYINDKEFAEAFVQTQLNTSDKGPQWIKGELAKKGVDELLVENALTSFTTELQVDKGVAIAQKLLHKYRKDSLVQAKQKINQNLLRKGYTSSINKIVWEAIETDRSTDEQWEALTHQGMKVHKRLQSKFSGIQYEQKMKQTLYRKGFSLEKIDAFLEKLKNEE</sequence>
<comment type="subcellular location">
    <subcellularLocation>
        <location evidence="1 5">Cytoplasm</location>
    </subcellularLocation>
</comment>
<dbReference type="InterPro" id="IPR053926">
    <property type="entry name" value="RecX_HTH_1st"/>
</dbReference>
<evidence type="ECO:0000313" key="9">
    <source>
        <dbReference type="EMBL" id="MFD2680151.1"/>
    </source>
</evidence>
<evidence type="ECO:0000256" key="2">
    <source>
        <dbReference type="ARBA" id="ARBA00009695"/>
    </source>
</evidence>
<feature type="domain" description="RecX first three-helical" evidence="8">
    <location>
        <begin position="62"/>
        <end position="101"/>
    </location>
</feature>